<dbReference type="PROSITE" id="PS00061">
    <property type="entry name" value="ADH_SHORT"/>
    <property type="match status" value="1"/>
</dbReference>
<name>A0A417YPE8_9BACI</name>
<dbReference type="InterPro" id="IPR020904">
    <property type="entry name" value="Sc_DH/Rdtase_CS"/>
</dbReference>
<organism evidence="4 5">
    <name type="scientific">Oceanobacillus profundus</name>
    <dbReference type="NCBI Taxonomy" id="372463"/>
    <lineage>
        <taxon>Bacteria</taxon>
        <taxon>Bacillati</taxon>
        <taxon>Bacillota</taxon>
        <taxon>Bacilli</taxon>
        <taxon>Bacillales</taxon>
        <taxon>Bacillaceae</taxon>
        <taxon>Oceanobacillus</taxon>
    </lineage>
</organism>
<comment type="caution">
    <text evidence="4">The sequence shown here is derived from an EMBL/GenBank/DDBJ whole genome shotgun (WGS) entry which is preliminary data.</text>
</comment>
<comment type="similarity">
    <text evidence="1 3">Belongs to the short-chain dehydrogenases/reductases (SDR) family.</text>
</comment>
<dbReference type="Gene3D" id="3.40.50.720">
    <property type="entry name" value="NAD(P)-binding Rossmann-like Domain"/>
    <property type="match status" value="1"/>
</dbReference>
<evidence type="ECO:0000313" key="4">
    <source>
        <dbReference type="EMBL" id="RHW35567.1"/>
    </source>
</evidence>
<dbReference type="RefSeq" id="WP_118888574.1">
    <property type="nucleotide sequence ID" value="NZ_PHUT01000001.1"/>
</dbReference>
<dbReference type="EMBL" id="QWEH01000001">
    <property type="protein sequence ID" value="RHW35567.1"/>
    <property type="molecule type" value="Genomic_DNA"/>
</dbReference>
<dbReference type="PANTHER" id="PTHR24321:SF8">
    <property type="entry name" value="ESTRADIOL 17-BETA-DEHYDROGENASE 8-RELATED"/>
    <property type="match status" value="1"/>
</dbReference>
<dbReference type="InterPro" id="IPR002347">
    <property type="entry name" value="SDR_fam"/>
</dbReference>
<dbReference type="Proteomes" id="UP000285456">
    <property type="component" value="Unassembled WGS sequence"/>
</dbReference>
<reference evidence="4 5" key="1">
    <citation type="journal article" date="2007" name="Int. J. Syst. Evol. Microbiol.">
        <title>Oceanobacillus profundus sp. nov., isolated from a deep-sea sediment core.</title>
        <authorList>
            <person name="Kim Y.G."/>
            <person name="Choi D.H."/>
            <person name="Hyun S."/>
            <person name="Cho B.C."/>
        </authorList>
    </citation>
    <scope>NUCLEOTIDE SEQUENCE [LARGE SCALE GENOMIC DNA]</scope>
    <source>
        <strain evidence="4 5">DSM 18246</strain>
    </source>
</reference>
<sequence>MIQFDLQNKVVFVFDGDHQVGKEIIRLYTEAGAKILFLSRTAPEDESIFILKYKDGSSSNDIGPVNLENSSFLQGLPDLHQIDIIINNLETDTGKEIIDITPEEWENVMFINLDVPFQLIKMITPLMEKQNDGVIINVSSTSAIDGGNGDTAYAASKSALESMNKALSRELASSNIRVNAVSVGKYDTSDSIPLGRKVTASEIANIILMLTTPMASYMNGQTILLDGGKTLA</sequence>
<evidence type="ECO:0000256" key="2">
    <source>
        <dbReference type="ARBA" id="ARBA00023002"/>
    </source>
</evidence>
<dbReference type="CDD" id="cd05233">
    <property type="entry name" value="SDR_c"/>
    <property type="match status" value="1"/>
</dbReference>
<protein>
    <submittedName>
        <fullName evidence="4">SDR family oxidoreductase</fullName>
    </submittedName>
</protein>
<evidence type="ECO:0000313" key="5">
    <source>
        <dbReference type="Proteomes" id="UP000285456"/>
    </source>
</evidence>
<dbReference type="PRINTS" id="PR00080">
    <property type="entry name" value="SDRFAMILY"/>
</dbReference>
<dbReference type="InterPro" id="IPR036291">
    <property type="entry name" value="NAD(P)-bd_dom_sf"/>
</dbReference>
<accession>A0A417YPE8</accession>
<dbReference type="Pfam" id="PF00106">
    <property type="entry name" value="adh_short"/>
    <property type="match status" value="1"/>
</dbReference>
<dbReference type="PANTHER" id="PTHR24321">
    <property type="entry name" value="DEHYDROGENASES, SHORT CHAIN"/>
    <property type="match status" value="1"/>
</dbReference>
<proteinExistence type="inferred from homology"/>
<dbReference type="GO" id="GO:0016491">
    <property type="term" value="F:oxidoreductase activity"/>
    <property type="evidence" value="ECO:0007669"/>
    <property type="project" value="UniProtKB-KW"/>
</dbReference>
<dbReference type="PRINTS" id="PR00081">
    <property type="entry name" value="GDHRDH"/>
</dbReference>
<keyword evidence="5" id="KW-1185">Reference proteome</keyword>
<dbReference type="AlphaFoldDB" id="A0A417YPE8"/>
<evidence type="ECO:0000256" key="1">
    <source>
        <dbReference type="ARBA" id="ARBA00006484"/>
    </source>
</evidence>
<keyword evidence="2" id="KW-0560">Oxidoreductase</keyword>
<dbReference type="SUPFAM" id="SSF51735">
    <property type="entry name" value="NAD(P)-binding Rossmann-fold domains"/>
    <property type="match status" value="1"/>
</dbReference>
<gene>
    <name evidence="4" type="ORF">D1B32_02785</name>
</gene>
<evidence type="ECO:0000256" key="3">
    <source>
        <dbReference type="RuleBase" id="RU000363"/>
    </source>
</evidence>
<dbReference type="OrthoDB" id="9803333at2"/>